<dbReference type="RefSeq" id="XP_038740494.1">
    <property type="nucleotide sequence ID" value="XM_038894164.1"/>
</dbReference>
<protein>
    <submittedName>
        <fullName evidence="1">Uncharacterized protein</fullName>
    </submittedName>
</protein>
<comment type="caution">
    <text evidence="1">The sequence shown here is derived from an EMBL/GenBank/DDBJ whole genome shotgun (WGS) entry which is preliminary data.</text>
</comment>
<evidence type="ECO:0000313" key="1">
    <source>
        <dbReference type="EMBL" id="KAF9871033.1"/>
    </source>
</evidence>
<reference evidence="1" key="1">
    <citation type="submission" date="2020-03" db="EMBL/GenBank/DDBJ databases">
        <authorList>
            <person name="He L."/>
        </authorList>
    </citation>
    <scope>NUCLEOTIDE SEQUENCE</scope>
    <source>
        <strain evidence="1">CkLH20</strain>
    </source>
</reference>
<reference evidence="1" key="2">
    <citation type="submission" date="2020-11" db="EMBL/GenBank/DDBJ databases">
        <title>Whole genome sequencing of Colletotrichum sp.</title>
        <authorList>
            <person name="Li H."/>
        </authorList>
    </citation>
    <scope>NUCLEOTIDE SEQUENCE</scope>
    <source>
        <strain evidence="1">CkLH20</strain>
    </source>
</reference>
<organism evidence="1 2">
    <name type="scientific">Colletotrichum karsti</name>
    <dbReference type="NCBI Taxonomy" id="1095194"/>
    <lineage>
        <taxon>Eukaryota</taxon>
        <taxon>Fungi</taxon>
        <taxon>Dikarya</taxon>
        <taxon>Ascomycota</taxon>
        <taxon>Pezizomycotina</taxon>
        <taxon>Sordariomycetes</taxon>
        <taxon>Hypocreomycetidae</taxon>
        <taxon>Glomerellales</taxon>
        <taxon>Glomerellaceae</taxon>
        <taxon>Colletotrichum</taxon>
        <taxon>Colletotrichum boninense species complex</taxon>
    </lineage>
</organism>
<keyword evidence="2" id="KW-1185">Reference proteome</keyword>
<dbReference type="Proteomes" id="UP000781932">
    <property type="component" value="Unassembled WGS sequence"/>
</dbReference>
<dbReference type="AlphaFoldDB" id="A0A9P6LF20"/>
<sequence>MDSNHTYCPRIISENTELNNAYLTFEAARGGSLKIQTSQSEENRLLLRPTEGDGAALRVETGDATLQHHLGVMGPSGIGPWELQGLSRLRPFGLGCTLHYQPWVLFEDEKVGKDLLKLEDENVADGKWYALPEETDQGRVWTVEWVVPLAWREEVPGPEAVEISIRLLKV</sequence>
<proteinExistence type="predicted"/>
<name>A0A9P6LF20_9PEZI</name>
<evidence type="ECO:0000313" key="2">
    <source>
        <dbReference type="Proteomes" id="UP000781932"/>
    </source>
</evidence>
<accession>A0A9P6LF20</accession>
<dbReference type="GeneID" id="62167238"/>
<dbReference type="EMBL" id="JAATWM020000048">
    <property type="protein sequence ID" value="KAF9871033.1"/>
    <property type="molecule type" value="Genomic_DNA"/>
</dbReference>
<gene>
    <name evidence="1" type="ORF">CkaCkLH20_11450</name>
</gene>
<dbReference type="OrthoDB" id="5239529at2759"/>